<dbReference type="Proteomes" id="UP000472271">
    <property type="component" value="Chromosome 14"/>
</dbReference>
<dbReference type="GO" id="GO:0005829">
    <property type="term" value="C:cytosol"/>
    <property type="evidence" value="ECO:0007669"/>
    <property type="project" value="TreeGrafter"/>
</dbReference>
<dbReference type="GO" id="GO:0016020">
    <property type="term" value="C:membrane"/>
    <property type="evidence" value="ECO:0007669"/>
    <property type="project" value="TreeGrafter"/>
</dbReference>
<evidence type="ECO:0000313" key="3">
    <source>
        <dbReference type="Ensembl" id="ENSSORP00005046831.1"/>
    </source>
</evidence>
<name>A0A673BVB8_9TELE</name>
<dbReference type="InterPro" id="IPR014830">
    <property type="entry name" value="Glycolipid_transfer_prot_dom"/>
</dbReference>
<dbReference type="PANTHER" id="PTHR10219:SF93">
    <property type="entry name" value="CERAMIDE-1-PHOSPHATE TRANSFER PROTEIN"/>
    <property type="match status" value="1"/>
</dbReference>
<dbReference type="FunFam" id="1.10.3520.10:FF:000002">
    <property type="entry name" value="Ceramide-1-phosphate transfer protein"/>
    <property type="match status" value="1"/>
</dbReference>
<dbReference type="Gene3D" id="1.10.3520.10">
    <property type="entry name" value="Glycolipid transfer protein"/>
    <property type="match status" value="1"/>
</dbReference>
<proteinExistence type="inferred from homology"/>
<accession>A0A673BVB8</accession>
<dbReference type="AlphaFoldDB" id="A0A673BVB8"/>
<evidence type="ECO:0000313" key="4">
    <source>
        <dbReference type="Proteomes" id="UP000472271"/>
    </source>
</evidence>
<comment type="similarity">
    <text evidence="1">Belongs to the GLTP family.</text>
</comment>
<dbReference type="Pfam" id="PF08718">
    <property type="entry name" value="GLTP"/>
    <property type="match status" value="1"/>
</dbReference>
<reference evidence="3" key="1">
    <citation type="submission" date="2019-06" db="EMBL/GenBank/DDBJ databases">
        <authorList>
            <consortium name="Wellcome Sanger Institute Data Sharing"/>
        </authorList>
    </citation>
    <scope>NUCLEOTIDE SEQUENCE [LARGE SCALE GENOMIC DNA]</scope>
</reference>
<reference evidence="3" key="3">
    <citation type="submission" date="2025-09" db="UniProtKB">
        <authorList>
            <consortium name="Ensembl"/>
        </authorList>
    </citation>
    <scope>IDENTIFICATION</scope>
</reference>
<dbReference type="InParanoid" id="A0A673BVB8"/>
<dbReference type="SUPFAM" id="SSF110004">
    <property type="entry name" value="Glycolipid transfer protein, GLTP"/>
    <property type="match status" value="1"/>
</dbReference>
<dbReference type="GO" id="GO:1902388">
    <property type="term" value="F:ceramide 1-phosphate transfer activity"/>
    <property type="evidence" value="ECO:0007669"/>
    <property type="project" value="TreeGrafter"/>
</dbReference>
<dbReference type="GO" id="GO:0032691">
    <property type="term" value="P:negative regulation of interleukin-1 beta production"/>
    <property type="evidence" value="ECO:0007669"/>
    <property type="project" value="UniProtKB-ARBA"/>
</dbReference>
<keyword evidence="4" id="KW-1185">Reference proteome</keyword>
<dbReference type="PANTHER" id="PTHR10219">
    <property type="entry name" value="GLYCOLIPID TRANSFER PROTEIN-RELATED"/>
    <property type="match status" value="1"/>
</dbReference>
<dbReference type="InterPro" id="IPR036497">
    <property type="entry name" value="GLTP_sf"/>
</dbReference>
<dbReference type="Ensembl" id="ENSSORT00005048000.1">
    <property type="protein sequence ID" value="ENSSORP00005046831.1"/>
    <property type="gene ID" value="ENSSORG00005021438.1"/>
</dbReference>
<protein>
    <submittedName>
        <fullName evidence="3">Glycolipid transfer protein domain containing 2</fullName>
    </submittedName>
</protein>
<reference evidence="3" key="2">
    <citation type="submission" date="2025-08" db="UniProtKB">
        <authorList>
            <consortium name="Ensembl"/>
        </authorList>
    </citation>
    <scope>IDENTIFICATION</scope>
</reference>
<feature type="domain" description="Glycolipid transfer protein" evidence="2">
    <location>
        <begin position="18"/>
        <end position="160"/>
    </location>
</feature>
<sequence>MAFHNLDLCKRILPVLCYCRFMDALGPMVGLISKEIETKTSIIRQLALLAEENPEHSSAYHSVQSMILVELNRGVVDFHHQTDSGCRTLLRLHRALLWLKLFLEKLAETPVTGRLRSPSELCRESYQQTLANHHTWFVRRAAELAFIALPERGYFFRLVCVQNQQELSTVLTKVVRAIGEVYERTQRALEDNNMLDLP</sequence>
<dbReference type="GO" id="GO:1902387">
    <property type="term" value="F:ceramide 1-phosphate binding"/>
    <property type="evidence" value="ECO:0007669"/>
    <property type="project" value="TreeGrafter"/>
</dbReference>
<organism evidence="3 4">
    <name type="scientific">Sphaeramia orbicularis</name>
    <name type="common">orbiculate cardinalfish</name>
    <dbReference type="NCBI Taxonomy" id="375764"/>
    <lineage>
        <taxon>Eukaryota</taxon>
        <taxon>Metazoa</taxon>
        <taxon>Chordata</taxon>
        <taxon>Craniata</taxon>
        <taxon>Vertebrata</taxon>
        <taxon>Euteleostomi</taxon>
        <taxon>Actinopterygii</taxon>
        <taxon>Neopterygii</taxon>
        <taxon>Teleostei</taxon>
        <taxon>Neoteleostei</taxon>
        <taxon>Acanthomorphata</taxon>
        <taxon>Gobiaria</taxon>
        <taxon>Kurtiformes</taxon>
        <taxon>Apogonoidei</taxon>
        <taxon>Apogonidae</taxon>
        <taxon>Apogoninae</taxon>
        <taxon>Sphaeramia</taxon>
    </lineage>
</organism>
<evidence type="ECO:0000259" key="2">
    <source>
        <dbReference type="Pfam" id="PF08718"/>
    </source>
</evidence>
<evidence type="ECO:0000256" key="1">
    <source>
        <dbReference type="ARBA" id="ARBA00007148"/>
    </source>
</evidence>